<evidence type="ECO:0000313" key="1">
    <source>
        <dbReference type="EMBL" id="KYQ46880.1"/>
    </source>
</evidence>
<dbReference type="AlphaFoldDB" id="A0A151WGB1"/>
<keyword evidence="2" id="KW-1185">Reference proteome</keyword>
<protein>
    <submittedName>
        <fullName evidence="1">Uncharacterized protein</fullName>
    </submittedName>
</protein>
<gene>
    <name evidence="1" type="ORF">ALC60_14110</name>
</gene>
<dbReference type="Proteomes" id="UP000075809">
    <property type="component" value="Unassembled WGS sequence"/>
</dbReference>
<reference evidence="1 2" key="1">
    <citation type="submission" date="2015-09" db="EMBL/GenBank/DDBJ databases">
        <title>Trachymyrmex zeteki WGS genome.</title>
        <authorList>
            <person name="Nygaard S."/>
            <person name="Hu H."/>
            <person name="Boomsma J."/>
            <person name="Zhang G."/>
        </authorList>
    </citation>
    <scope>NUCLEOTIDE SEQUENCE [LARGE SCALE GENOMIC DNA]</scope>
    <source>
        <strain evidence="1">Tzet28-1</strain>
        <tissue evidence="1">Whole body</tissue>
    </source>
</reference>
<name>A0A151WGB1_9HYME</name>
<organism evidence="1 2">
    <name type="scientific">Mycetomoellerius zeteki</name>
    <dbReference type="NCBI Taxonomy" id="64791"/>
    <lineage>
        <taxon>Eukaryota</taxon>
        <taxon>Metazoa</taxon>
        <taxon>Ecdysozoa</taxon>
        <taxon>Arthropoda</taxon>
        <taxon>Hexapoda</taxon>
        <taxon>Insecta</taxon>
        <taxon>Pterygota</taxon>
        <taxon>Neoptera</taxon>
        <taxon>Endopterygota</taxon>
        <taxon>Hymenoptera</taxon>
        <taxon>Apocrita</taxon>
        <taxon>Aculeata</taxon>
        <taxon>Formicoidea</taxon>
        <taxon>Formicidae</taxon>
        <taxon>Myrmicinae</taxon>
        <taxon>Mycetomoellerius</taxon>
    </lineage>
</organism>
<dbReference type="EMBL" id="KQ983181">
    <property type="protein sequence ID" value="KYQ46880.1"/>
    <property type="molecule type" value="Genomic_DNA"/>
</dbReference>
<sequence>MFKKGLTVQPYMIIVGPNLCNVHTFYVIIDNKSYQTKTFLAALQFCFQTYFILDLKYTPESQHLWFLLQWELFNIVCENDRNVPFINDILQFKV</sequence>
<evidence type="ECO:0000313" key="2">
    <source>
        <dbReference type="Proteomes" id="UP000075809"/>
    </source>
</evidence>
<proteinExistence type="predicted"/>
<accession>A0A151WGB1</accession>